<dbReference type="EMBL" id="ABXP02000053">
    <property type="protein sequence ID" value="KKC30031.1"/>
    <property type="molecule type" value="Genomic_DNA"/>
</dbReference>
<sequence length="72" mass="8042">MGGGIVVSTEQLKAVGRNCEDFELDQSLYGNSFVMSVAPQERSCEICRHWDVNKKECRIGVFDEVLSSLDQS</sequence>
<evidence type="ECO:0000313" key="1">
    <source>
        <dbReference type="EMBL" id="KKC30031.1"/>
    </source>
</evidence>
<dbReference type="AlphaFoldDB" id="A0A0F5PNS0"/>
<gene>
    <name evidence="1" type="ORF">CDSM653_00888</name>
</gene>
<comment type="caution">
    <text evidence="1">The sequence shown here is derived from an EMBL/GenBank/DDBJ whole genome shotgun (WGS) entry which is preliminary data.</text>
</comment>
<proteinExistence type="predicted"/>
<reference evidence="1 2" key="1">
    <citation type="submission" date="2008-07" db="EMBL/GenBank/DDBJ databases">
        <authorList>
            <person name="Gonzalez J."/>
            <person name="Sokolova T."/>
            <person name="Ferriera S."/>
            <person name="Johnson J."/>
            <person name="Kravitz S."/>
            <person name="Beeson K."/>
            <person name="Sutton G."/>
            <person name="Rogers Y.-H."/>
            <person name="Friedman R."/>
            <person name="Frazier M."/>
            <person name="Venter J.C."/>
        </authorList>
    </citation>
    <scope>NUCLEOTIDE SEQUENCE [LARGE SCALE GENOMIC DNA]</scope>
    <source>
        <strain evidence="1 2">DSM 12653</strain>
    </source>
</reference>
<accession>A0A0F5PNS0</accession>
<organism evidence="1 2">
    <name type="scientific">Caldanaerobacter subterraneus subsp. pacificus DSM 12653</name>
    <dbReference type="NCBI Taxonomy" id="391606"/>
    <lineage>
        <taxon>Bacteria</taxon>
        <taxon>Bacillati</taxon>
        <taxon>Bacillota</taxon>
        <taxon>Clostridia</taxon>
        <taxon>Thermoanaerobacterales</taxon>
        <taxon>Thermoanaerobacteraceae</taxon>
        <taxon>Caldanaerobacter</taxon>
    </lineage>
</organism>
<protein>
    <submittedName>
        <fullName evidence="1">Uncharacterized protein</fullName>
    </submittedName>
</protein>
<evidence type="ECO:0000313" key="2">
    <source>
        <dbReference type="Proteomes" id="UP000010146"/>
    </source>
</evidence>
<dbReference type="Proteomes" id="UP000010146">
    <property type="component" value="Unassembled WGS sequence"/>
</dbReference>
<reference evidence="1 2" key="2">
    <citation type="journal article" date="2015" name="BMC Genomics">
        <title>Analysis of three genomes within the thermophilic bacterial species Caldanaerobacter subterraneus with a focus on carbon monoxide dehydrogenase evolution and hydrolase diversity.</title>
        <authorList>
            <person name="Sant'Anna F.H."/>
            <person name="Lebedinsky A.V."/>
            <person name="Sokolova T.G."/>
            <person name="Robb F.T."/>
            <person name="Gonzalez J.M."/>
        </authorList>
    </citation>
    <scope>NUCLEOTIDE SEQUENCE [LARGE SCALE GENOMIC DNA]</scope>
    <source>
        <strain evidence="1 2">DSM 12653</strain>
    </source>
</reference>
<name>A0A0F5PNS0_9THEO</name>
<dbReference type="RefSeq" id="WP_043883808.1">
    <property type="nucleotide sequence ID" value="NZ_ABXP02000053.1"/>
</dbReference>
<reference evidence="2" key="3">
    <citation type="submission" date="2015-02" db="EMBL/GenBank/DDBJ databases">
        <title>Genome analysis of three genomes within the thermophilic hydrogenogenic bacterial species Caldanaerobacter subterraneus.</title>
        <authorList>
            <person name="Sant'Anna F.H."/>
            <person name="Lebedinsky A."/>
            <person name="Sokolova T."/>
            <person name="Robb F.T."/>
            <person name="Gonzalez J.M."/>
        </authorList>
    </citation>
    <scope>NUCLEOTIDE SEQUENCE [LARGE SCALE GENOMIC DNA]</scope>
    <source>
        <strain evidence="2">DSM 12653</strain>
    </source>
</reference>